<reference evidence="2" key="1">
    <citation type="submission" date="2017-03" db="EMBL/GenBank/DDBJ databases">
        <title>Genomes of endolithic fungi from Antarctica.</title>
        <authorList>
            <person name="Coleine C."/>
            <person name="Masonjones S."/>
            <person name="Stajich J.E."/>
        </authorList>
    </citation>
    <scope>NUCLEOTIDE SEQUENCE [LARGE SCALE GENOMIC DNA]</scope>
    <source>
        <strain evidence="2">CCFEE 5527</strain>
    </source>
</reference>
<protein>
    <submittedName>
        <fullName evidence="1">Uncharacterized protein</fullName>
    </submittedName>
</protein>
<proteinExistence type="predicted"/>
<evidence type="ECO:0000313" key="1">
    <source>
        <dbReference type="EMBL" id="OQO06929.1"/>
    </source>
</evidence>
<dbReference type="EMBL" id="NAJO01000015">
    <property type="protein sequence ID" value="OQO06929.1"/>
    <property type="molecule type" value="Genomic_DNA"/>
</dbReference>
<accession>A0A1V8T6H7</accession>
<dbReference type="Proteomes" id="UP000192596">
    <property type="component" value="Unassembled WGS sequence"/>
</dbReference>
<gene>
    <name evidence="1" type="ORF">B0A48_07495</name>
</gene>
<comment type="caution">
    <text evidence="1">The sequence shown here is derived from an EMBL/GenBank/DDBJ whole genome shotgun (WGS) entry which is preliminary data.</text>
</comment>
<dbReference type="InParanoid" id="A0A1V8T6H7"/>
<evidence type="ECO:0000313" key="2">
    <source>
        <dbReference type="Proteomes" id="UP000192596"/>
    </source>
</evidence>
<sequence length="229" mass="24880">MADKEASSTANVHPGLHKLPSSFREGQKVCAVCPAEARYILSCAPRPRSSSSAQALVIASVYTSPPPRITLDSYGCQLAVLHEALRVAARNVKGVVLLNLDLPDDDGDEALVIDHKALTALIAPDGTALDTTELPAQTSTGRKLEHDTVVGFYRDNFLYESDAVAPPNRAIRNVINSQSYKNAKGGYVWTAKGPNEQPVDVLMVDLLHIADFHLQHANSGRIPHRSRRR</sequence>
<organism evidence="1 2">
    <name type="scientific">Cryoendolithus antarcticus</name>
    <dbReference type="NCBI Taxonomy" id="1507870"/>
    <lineage>
        <taxon>Eukaryota</taxon>
        <taxon>Fungi</taxon>
        <taxon>Dikarya</taxon>
        <taxon>Ascomycota</taxon>
        <taxon>Pezizomycotina</taxon>
        <taxon>Dothideomycetes</taxon>
        <taxon>Dothideomycetidae</taxon>
        <taxon>Cladosporiales</taxon>
        <taxon>Cladosporiaceae</taxon>
        <taxon>Cryoendolithus</taxon>
    </lineage>
</organism>
<dbReference type="AlphaFoldDB" id="A0A1V8T6H7"/>
<keyword evidence="2" id="KW-1185">Reference proteome</keyword>
<name>A0A1V8T6H7_9PEZI</name>